<feature type="chain" id="PRO_5040441897" evidence="6">
    <location>
        <begin position="28"/>
        <end position="254"/>
    </location>
</feature>
<feature type="compositionally biased region" description="Low complexity" evidence="5">
    <location>
        <begin position="138"/>
        <end position="148"/>
    </location>
</feature>
<feature type="compositionally biased region" description="Pro residues" evidence="5">
    <location>
        <begin position="54"/>
        <end position="64"/>
    </location>
</feature>
<evidence type="ECO:0000256" key="2">
    <source>
        <dbReference type="ARBA" id="ARBA00022692"/>
    </source>
</evidence>
<dbReference type="AlphaFoldDB" id="A0A9Q6VK51"/>
<feature type="signal peptide" evidence="6">
    <location>
        <begin position="1"/>
        <end position="27"/>
    </location>
</feature>
<organism evidence="8 9">
    <name type="scientific">Pseudomonas fragi</name>
    <dbReference type="NCBI Taxonomy" id="296"/>
    <lineage>
        <taxon>Bacteria</taxon>
        <taxon>Pseudomonadati</taxon>
        <taxon>Pseudomonadota</taxon>
        <taxon>Gammaproteobacteria</taxon>
        <taxon>Pseudomonadales</taxon>
        <taxon>Pseudomonadaceae</taxon>
        <taxon>Pseudomonas</taxon>
    </lineage>
</organism>
<dbReference type="GO" id="GO:0016020">
    <property type="term" value="C:membrane"/>
    <property type="evidence" value="ECO:0007669"/>
    <property type="project" value="UniProtKB-SubCell"/>
</dbReference>
<dbReference type="RefSeq" id="WP_196882233.1">
    <property type="nucleotide sequence ID" value="NZ_CP065202.1"/>
</dbReference>
<dbReference type="InterPro" id="IPR006260">
    <property type="entry name" value="TonB/TolA_C"/>
</dbReference>
<gene>
    <name evidence="8" type="ORF">I5R27_13400</name>
</gene>
<dbReference type="NCBIfam" id="TIGR01352">
    <property type="entry name" value="tonB_Cterm"/>
    <property type="match status" value="1"/>
</dbReference>
<feature type="domain" description="TonB C-terminal" evidence="7">
    <location>
        <begin position="160"/>
        <end position="254"/>
    </location>
</feature>
<protein>
    <submittedName>
        <fullName evidence="8">Energy transducer TonB</fullName>
    </submittedName>
</protein>
<dbReference type="PROSITE" id="PS52015">
    <property type="entry name" value="TONB_CTD"/>
    <property type="match status" value="1"/>
</dbReference>
<dbReference type="Proteomes" id="UP000594467">
    <property type="component" value="Chromosome"/>
</dbReference>
<evidence type="ECO:0000313" key="8">
    <source>
        <dbReference type="EMBL" id="QPL29842.1"/>
    </source>
</evidence>
<dbReference type="SUPFAM" id="SSF74653">
    <property type="entry name" value="TolA/TonB C-terminal domain"/>
    <property type="match status" value="1"/>
</dbReference>
<feature type="compositionally biased region" description="Low complexity" evidence="5">
    <location>
        <begin position="106"/>
        <end position="124"/>
    </location>
</feature>
<feature type="compositionally biased region" description="Pro residues" evidence="5">
    <location>
        <begin position="125"/>
        <end position="137"/>
    </location>
</feature>
<evidence type="ECO:0000256" key="1">
    <source>
        <dbReference type="ARBA" id="ARBA00004167"/>
    </source>
</evidence>
<name>A0A9Q6VK51_PSEFR</name>
<comment type="subcellular location">
    <subcellularLocation>
        <location evidence="1">Membrane</location>
        <topology evidence="1">Single-pass membrane protein</topology>
    </subcellularLocation>
</comment>
<feature type="compositionally biased region" description="Pro residues" evidence="5">
    <location>
        <begin position="86"/>
        <end position="105"/>
    </location>
</feature>
<proteinExistence type="predicted"/>
<keyword evidence="6" id="KW-0732">Signal</keyword>
<dbReference type="Gene3D" id="3.30.1150.10">
    <property type="match status" value="1"/>
</dbReference>
<evidence type="ECO:0000256" key="5">
    <source>
        <dbReference type="SAM" id="MobiDB-lite"/>
    </source>
</evidence>
<sequence length="254" mass="27341">MSVFFKSRKAIACLPAICLLAVAVNSAMNTDLKITPKYDDSSVEVALVDLDELMPPPPPPPPEPEPAEVVEQPPPVEEVVEAVVIEPPPPPKPKPPAPKPPPKPKPQVAKAAPPAKTQAVVQAPAPVPAPSPAPAAPVAPAQPVTQAPRANPADLESRYIARLLAELEKYKQYPRGREASLQRPQGNVVVWLLVDRSGKVLDSGIEKKATNMLLNRAAQTSLQRLDKVVPFPEESFSGKDKYRFSATLVYNLEP</sequence>
<dbReference type="EMBL" id="CP065202">
    <property type="protein sequence ID" value="QPL29842.1"/>
    <property type="molecule type" value="Genomic_DNA"/>
</dbReference>
<evidence type="ECO:0000256" key="4">
    <source>
        <dbReference type="ARBA" id="ARBA00023136"/>
    </source>
</evidence>
<evidence type="ECO:0000259" key="7">
    <source>
        <dbReference type="PROSITE" id="PS52015"/>
    </source>
</evidence>
<evidence type="ECO:0000256" key="3">
    <source>
        <dbReference type="ARBA" id="ARBA00022989"/>
    </source>
</evidence>
<accession>A0A9Q6VK51</accession>
<reference evidence="8 9" key="1">
    <citation type="submission" date="2020-11" db="EMBL/GenBank/DDBJ databases">
        <title>The Complete Genome of Pseudomonas fragi A13BB.</title>
        <authorList>
            <person name="Awolope O.K."/>
            <person name="O'Driscoll N.H."/>
            <person name="Di Salvo A."/>
            <person name="Lamb A.J."/>
        </authorList>
    </citation>
    <scope>NUCLEOTIDE SEQUENCE [LARGE SCALE GENOMIC DNA]</scope>
    <source>
        <strain evidence="8 9">A13BB</strain>
    </source>
</reference>
<dbReference type="InterPro" id="IPR037682">
    <property type="entry name" value="TonB_C"/>
</dbReference>
<evidence type="ECO:0000313" key="9">
    <source>
        <dbReference type="Proteomes" id="UP000594467"/>
    </source>
</evidence>
<evidence type="ECO:0000256" key="6">
    <source>
        <dbReference type="SAM" id="SignalP"/>
    </source>
</evidence>
<keyword evidence="3" id="KW-1133">Transmembrane helix</keyword>
<keyword evidence="4" id="KW-0472">Membrane</keyword>
<dbReference type="GO" id="GO:0055085">
    <property type="term" value="P:transmembrane transport"/>
    <property type="evidence" value="ECO:0007669"/>
    <property type="project" value="InterPro"/>
</dbReference>
<keyword evidence="2" id="KW-0812">Transmembrane</keyword>
<dbReference type="PRINTS" id="PR01217">
    <property type="entry name" value="PRICHEXTENSN"/>
</dbReference>
<feature type="region of interest" description="Disordered" evidence="5">
    <location>
        <begin position="51"/>
        <end position="153"/>
    </location>
</feature>